<feature type="domain" description="SS18 N-terminal" evidence="3">
    <location>
        <begin position="19"/>
        <end position="74"/>
    </location>
</feature>
<proteinExistence type="inferred from homology"/>
<reference evidence="4 5" key="1">
    <citation type="submission" date="2021-07" db="EMBL/GenBank/DDBJ databases">
        <title>The Aristolochia fimbriata genome: insights into angiosperm evolution, floral development and chemical biosynthesis.</title>
        <authorList>
            <person name="Jiao Y."/>
        </authorList>
    </citation>
    <scope>NUCLEOTIDE SEQUENCE [LARGE SCALE GENOMIC DNA]</scope>
    <source>
        <strain evidence="4">IBCAS-2021</strain>
        <tissue evidence="4">Leaf</tissue>
    </source>
</reference>
<evidence type="ECO:0000259" key="3">
    <source>
        <dbReference type="Pfam" id="PF05030"/>
    </source>
</evidence>
<organism evidence="4 5">
    <name type="scientific">Aristolochia fimbriata</name>
    <name type="common">White veined hardy Dutchman's pipe vine</name>
    <dbReference type="NCBI Taxonomy" id="158543"/>
    <lineage>
        <taxon>Eukaryota</taxon>
        <taxon>Viridiplantae</taxon>
        <taxon>Streptophyta</taxon>
        <taxon>Embryophyta</taxon>
        <taxon>Tracheophyta</taxon>
        <taxon>Spermatophyta</taxon>
        <taxon>Magnoliopsida</taxon>
        <taxon>Magnoliidae</taxon>
        <taxon>Piperales</taxon>
        <taxon>Aristolochiaceae</taxon>
        <taxon>Aristolochia</taxon>
    </lineage>
</organism>
<sequence length="231" mass="24357">MQQPRPMVPQMPPLFPASNITTEQIQSFLDENKKLILAILDNQNLGKLSECAQYQAKLQHNLMYLAAIADAQPQAPPVHSQMPPPVALQQGGHFMQHPQVGPGQQSVFAQKVPMQFNPQQLQEQQQLHHQHASVMQAHMGMRPGPSNGVHPMHSEATLGGSSAGLSSATGLPEFSHGGVTTNSMDGRGNKHNDGGVGPEGGSGDGGHGGSSTPGGVDGEPTYMKGSDEGTN</sequence>
<feature type="region of interest" description="Disordered" evidence="2">
    <location>
        <begin position="144"/>
        <end position="231"/>
    </location>
</feature>
<comment type="similarity">
    <text evidence="1">Belongs to the SS18 family.</text>
</comment>
<feature type="compositionally biased region" description="Gly residues" evidence="2">
    <location>
        <begin position="194"/>
        <end position="217"/>
    </location>
</feature>
<evidence type="ECO:0000256" key="1">
    <source>
        <dbReference type="ARBA" id="ARBA00007945"/>
    </source>
</evidence>
<comment type="caution">
    <text evidence="4">The sequence shown here is derived from an EMBL/GenBank/DDBJ whole genome shotgun (WGS) entry which is preliminary data.</text>
</comment>
<dbReference type="Proteomes" id="UP000825729">
    <property type="component" value="Unassembled WGS sequence"/>
</dbReference>
<evidence type="ECO:0000313" key="4">
    <source>
        <dbReference type="EMBL" id="KAG9445183.1"/>
    </source>
</evidence>
<dbReference type="AlphaFoldDB" id="A0AAV7E8Y9"/>
<keyword evidence="5" id="KW-1185">Reference proteome</keyword>
<dbReference type="EMBL" id="JAINDJ010000006">
    <property type="protein sequence ID" value="KAG9445183.1"/>
    <property type="molecule type" value="Genomic_DNA"/>
</dbReference>
<dbReference type="InterPro" id="IPR007726">
    <property type="entry name" value="SS18_N"/>
</dbReference>
<protein>
    <recommendedName>
        <fullName evidence="3">SS18 N-terminal domain-containing protein</fullName>
    </recommendedName>
</protein>
<gene>
    <name evidence="4" type="ORF">H6P81_016523</name>
</gene>
<feature type="compositionally biased region" description="Low complexity" evidence="2">
    <location>
        <begin position="156"/>
        <end position="171"/>
    </location>
</feature>
<evidence type="ECO:0000313" key="5">
    <source>
        <dbReference type="Proteomes" id="UP000825729"/>
    </source>
</evidence>
<name>A0AAV7E8Y9_ARIFI</name>
<evidence type="ECO:0000256" key="2">
    <source>
        <dbReference type="SAM" id="MobiDB-lite"/>
    </source>
</evidence>
<dbReference type="Pfam" id="PF05030">
    <property type="entry name" value="SSXT"/>
    <property type="match status" value="1"/>
</dbReference>
<accession>A0AAV7E8Y9</accession>